<dbReference type="GO" id="GO:0017087">
    <property type="term" value="C:mitochondrial processing peptidase complex"/>
    <property type="evidence" value="ECO:0007669"/>
    <property type="project" value="EnsemblFungi"/>
</dbReference>
<gene>
    <name evidence="14" type="ORF">H072_1459</name>
</gene>
<dbReference type="InterPro" id="IPR007863">
    <property type="entry name" value="Peptidase_M16_C"/>
</dbReference>
<dbReference type="PANTHER" id="PTHR11851:SF49">
    <property type="entry name" value="MITOCHONDRIAL-PROCESSING PEPTIDASE SUBUNIT ALPHA"/>
    <property type="match status" value="1"/>
</dbReference>
<evidence type="ECO:0000256" key="3">
    <source>
        <dbReference type="ARBA" id="ARBA00007261"/>
    </source>
</evidence>
<dbReference type="SUPFAM" id="SSF63411">
    <property type="entry name" value="LuxS/MPP-like metallohydrolase"/>
    <property type="match status" value="2"/>
</dbReference>
<sequence length="603" mass="65852">MADRLPTQAELVQQAEKGVLFTPQQHKVSDIAQKESESEGPGITAGGPAATAQSFYDKQRNFLEEAAKIVEKPPAEITKDDASHIMSLEESPEFEQVTTLPNGVRVATEAMPGHFSGVGVYLDAGARYEDDSLRGVSHIVDRLAFKSTKNRTMDSMYESIERLGGNVQCISSRESIMYQSAVFNHDVANAMGLIAETILDPQITEEEVAAQLETAEYEIGEIWSKSELILPEILHGIAYQNNTLGNPLLCPQERLSEIDKGTIEKYRNIFYKPERIVVAFAGVQHQDAVKLVENYFGNLKSASQLSSSTSSTNSKQVPLPSSNPKSLLSKMPFLKNLSTTASPSASHAYPYLDPRNPYPHLSLPAHYTGGQAQLEPKYGPGENKELTHIYIAFETPGITSQDIYALATLQTLLGGGGSFSAGGPGKGMYSRLYTNVLNQYGWIESCVAFHHSYHDSGMFGIAASCVQEASGALPDIILREMANTFTSSGYNSLQISEVERAKNQLRSSLLMNLESRMIELEDLGKQVQCHGRKIGPAEMCKEIEKLTVHDLRRVAEKVFTGKVVNVGGGSGRPSVVVQGTDHVVTLMGDVDKKAKKYGLGRKP</sequence>
<dbReference type="InterPro" id="IPR050361">
    <property type="entry name" value="MPP/UQCRC_Complex"/>
</dbReference>
<reference evidence="15" key="2">
    <citation type="submission" date="2013-04" db="EMBL/GenBank/DDBJ databases">
        <title>Genomic mechanisms accounting for the adaptation to parasitism in nematode-trapping fungi.</title>
        <authorList>
            <person name="Ahren D.G."/>
        </authorList>
    </citation>
    <scope>NUCLEOTIDE SEQUENCE [LARGE SCALE GENOMIC DNA]</scope>
    <source>
        <strain evidence="15">CBS 200.50</strain>
    </source>
</reference>
<dbReference type="FunFam" id="3.30.830.10:FF:000023">
    <property type="entry name" value="Mitochondrial processing peptidase alpha subunit"/>
    <property type="match status" value="1"/>
</dbReference>
<dbReference type="FunFam" id="3.30.830.10:FF:000032">
    <property type="entry name" value="Mitochondrial processing peptidase, alpha subunit"/>
    <property type="match status" value="1"/>
</dbReference>
<evidence type="ECO:0000259" key="12">
    <source>
        <dbReference type="Pfam" id="PF00675"/>
    </source>
</evidence>
<dbReference type="PROSITE" id="PS00143">
    <property type="entry name" value="INSULINASE"/>
    <property type="match status" value="1"/>
</dbReference>
<dbReference type="Pfam" id="PF00675">
    <property type="entry name" value="Peptidase_M16"/>
    <property type="match status" value="1"/>
</dbReference>
<dbReference type="STRING" id="1284197.S8ANV5"/>
<evidence type="ECO:0000313" key="15">
    <source>
        <dbReference type="Proteomes" id="UP000015100"/>
    </source>
</evidence>
<evidence type="ECO:0000256" key="4">
    <source>
        <dbReference type="ARBA" id="ARBA00016741"/>
    </source>
</evidence>
<keyword evidence="6" id="KW-0496">Mitochondrion</keyword>
<dbReference type="OrthoDB" id="277191at2759"/>
<dbReference type="AlphaFoldDB" id="S8ANV5"/>
<feature type="domain" description="Peptidase M16 C-terminal" evidence="13">
    <location>
        <begin position="260"/>
        <end position="505"/>
    </location>
</feature>
<dbReference type="HOGENOM" id="CLU_009902_5_2_1"/>
<feature type="compositionally biased region" description="Basic and acidic residues" evidence="11">
    <location>
        <begin position="27"/>
        <end position="37"/>
    </location>
</feature>
<dbReference type="PANTHER" id="PTHR11851">
    <property type="entry name" value="METALLOPROTEASE"/>
    <property type="match status" value="1"/>
</dbReference>
<dbReference type="Pfam" id="PF05193">
    <property type="entry name" value="Peptidase_M16_C"/>
    <property type="match status" value="1"/>
</dbReference>
<dbReference type="InterPro" id="IPR011765">
    <property type="entry name" value="Pept_M16_N"/>
</dbReference>
<evidence type="ECO:0000256" key="8">
    <source>
        <dbReference type="ARBA" id="ARBA00032315"/>
    </source>
</evidence>
<keyword evidence="5" id="KW-0809">Transit peptide</keyword>
<dbReference type="eggNOG" id="KOG2067">
    <property type="taxonomic scope" value="Eukaryota"/>
</dbReference>
<dbReference type="EMBL" id="AQGS01000043">
    <property type="protein sequence ID" value="EPS44534.1"/>
    <property type="molecule type" value="Genomic_DNA"/>
</dbReference>
<dbReference type="GO" id="GO:0006627">
    <property type="term" value="P:protein processing involved in protein targeting to mitochondrion"/>
    <property type="evidence" value="ECO:0007669"/>
    <property type="project" value="EnsemblFungi"/>
</dbReference>
<protein>
    <recommendedName>
        <fullName evidence="4">Mitochondrial-processing peptidase subunit alpha</fullName>
    </recommendedName>
    <alternativeName>
        <fullName evidence="7">Alpha-MPP</fullName>
    </alternativeName>
    <alternativeName>
        <fullName evidence="8">Inactive zinc metalloprotease alpha</fullName>
    </alternativeName>
    <alternativeName>
        <fullName evidence="9">Matrix processing peptidase</fullName>
    </alternativeName>
</protein>
<keyword evidence="15" id="KW-1185">Reference proteome</keyword>
<feature type="domain" description="Peptidase M16 N-terminal" evidence="12">
    <location>
        <begin position="105"/>
        <end position="252"/>
    </location>
</feature>
<comment type="function">
    <text evidence="1">Substrate recognition and binding subunit of the essential mitochondrial processing protease (MPP), which cleaves the mitochondrial sequence off newly imported precursors proteins.</text>
</comment>
<name>S8ANV5_DACHA</name>
<organism evidence="14 15">
    <name type="scientific">Dactylellina haptotyla (strain CBS 200.50)</name>
    <name type="common">Nematode-trapping fungus</name>
    <name type="synonym">Monacrosporium haptotylum</name>
    <dbReference type="NCBI Taxonomy" id="1284197"/>
    <lineage>
        <taxon>Eukaryota</taxon>
        <taxon>Fungi</taxon>
        <taxon>Dikarya</taxon>
        <taxon>Ascomycota</taxon>
        <taxon>Pezizomycotina</taxon>
        <taxon>Orbiliomycetes</taxon>
        <taxon>Orbiliales</taxon>
        <taxon>Orbiliaceae</taxon>
        <taxon>Dactylellina</taxon>
    </lineage>
</organism>
<dbReference type="Proteomes" id="UP000015100">
    <property type="component" value="Unassembled WGS sequence"/>
</dbReference>
<evidence type="ECO:0000313" key="14">
    <source>
        <dbReference type="EMBL" id="EPS44534.1"/>
    </source>
</evidence>
<evidence type="ECO:0000256" key="11">
    <source>
        <dbReference type="SAM" id="MobiDB-lite"/>
    </source>
</evidence>
<evidence type="ECO:0000256" key="1">
    <source>
        <dbReference type="ARBA" id="ARBA00002123"/>
    </source>
</evidence>
<feature type="compositionally biased region" description="Low complexity" evidence="11">
    <location>
        <begin position="40"/>
        <end position="49"/>
    </location>
</feature>
<evidence type="ECO:0000256" key="7">
    <source>
        <dbReference type="ARBA" id="ARBA00030006"/>
    </source>
</evidence>
<evidence type="ECO:0000256" key="2">
    <source>
        <dbReference type="ARBA" id="ARBA00004305"/>
    </source>
</evidence>
<evidence type="ECO:0000256" key="10">
    <source>
        <dbReference type="RuleBase" id="RU004447"/>
    </source>
</evidence>
<feature type="region of interest" description="Disordered" evidence="11">
    <location>
        <begin position="24"/>
        <end position="49"/>
    </location>
</feature>
<comment type="subcellular location">
    <subcellularLocation>
        <location evidence="2">Mitochondrion matrix</location>
    </subcellularLocation>
</comment>
<dbReference type="InterPro" id="IPR011249">
    <property type="entry name" value="Metalloenz_LuxS/M16"/>
</dbReference>
<evidence type="ECO:0000259" key="13">
    <source>
        <dbReference type="Pfam" id="PF05193"/>
    </source>
</evidence>
<dbReference type="OMA" id="LKYHHSP"/>
<comment type="similarity">
    <text evidence="3 10">Belongs to the peptidase M16 family.</text>
</comment>
<evidence type="ECO:0000256" key="5">
    <source>
        <dbReference type="ARBA" id="ARBA00022946"/>
    </source>
</evidence>
<dbReference type="GO" id="GO:0046872">
    <property type="term" value="F:metal ion binding"/>
    <property type="evidence" value="ECO:0007669"/>
    <property type="project" value="InterPro"/>
</dbReference>
<dbReference type="GO" id="GO:0004222">
    <property type="term" value="F:metalloendopeptidase activity"/>
    <property type="evidence" value="ECO:0007669"/>
    <property type="project" value="EnsemblFungi"/>
</dbReference>
<evidence type="ECO:0000256" key="9">
    <source>
        <dbReference type="ARBA" id="ARBA00083075"/>
    </source>
</evidence>
<dbReference type="Gene3D" id="3.30.830.10">
    <property type="entry name" value="Metalloenzyme, LuxS/M16 peptidase-like"/>
    <property type="match status" value="2"/>
</dbReference>
<comment type="caution">
    <text evidence="14">The sequence shown here is derived from an EMBL/GenBank/DDBJ whole genome shotgun (WGS) entry which is preliminary data.</text>
</comment>
<reference evidence="14 15" key="1">
    <citation type="journal article" date="2013" name="PLoS Genet.">
        <title>Genomic mechanisms accounting for the adaptation to parasitism in nematode-trapping fungi.</title>
        <authorList>
            <person name="Meerupati T."/>
            <person name="Andersson K.M."/>
            <person name="Friman E."/>
            <person name="Kumar D."/>
            <person name="Tunlid A."/>
            <person name="Ahren D."/>
        </authorList>
    </citation>
    <scope>NUCLEOTIDE SEQUENCE [LARGE SCALE GENOMIC DNA]</scope>
    <source>
        <strain evidence="14 15">CBS 200.50</strain>
    </source>
</reference>
<accession>S8ANV5</accession>
<dbReference type="InterPro" id="IPR001431">
    <property type="entry name" value="Pept_M16_Zn_BS"/>
</dbReference>
<dbReference type="GO" id="GO:0061133">
    <property type="term" value="F:endopeptidase activator activity"/>
    <property type="evidence" value="ECO:0007669"/>
    <property type="project" value="EnsemblFungi"/>
</dbReference>
<evidence type="ECO:0000256" key="6">
    <source>
        <dbReference type="ARBA" id="ARBA00023128"/>
    </source>
</evidence>
<proteinExistence type="inferred from homology"/>